<organism evidence="1 2">
    <name type="scientific">Apiospora phragmitis</name>
    <dbReference type="NCBI Taxonomy" id="2905665"/>
    <lineage>
        <taxon>Eukaryota</taxon>
        <taxon>Fungi</taxon>
        <taxon>Dikarya</taxon>
        <taxon>Ascomycota</taxon>
        <taxon>Pezizomycotina</taxon>
        <taxon>Sordariomycetes</taxon>
        <taxon>Xylariomycetidae</taxon>
        <taxon>Amphisphaeriales</taxon>
        <taxon>Apiosporaceae</taxon>
        <taxon>Apiospora</taxon>
    </lineage>
</organism>
<proteinExistence type="predicted"/>
<dbReference type="Proteomes" id="UP001480595">
    <property type="component" value="Unassembled WGS sequence"/>
</dbReference>
<dbReference type="GeneID" id="92085968"/>
<dbReference type="RefSeq" id="XP_066721046.1">
    <property type="nucleotide sequence ID" value="XM_066852905.1"/>
</dbReference>
<evidence type="ECO:0008006" key="3">
    <source>
        <dbReference type="Google" id="ProtNLM"/>
    </source>
</evidence>
<comment type="caution">
    <text evidence="1">The sequence shown here is derived from an EMBL/GenBank/DDBJ whole genome shotgun (WGS) entry which is preliminary data.</text>
</comment>
<evidence type="ECO:0000313" key="1">
    <source>
        <dbReference type="EMBL" id="KAK8086522.1"/>
    </source>
</evidence>
<name>A0ABR1WTT4_9PEZI</name>
<accession>A0ABR1WTT4</accession>
<dbReference type="Pfam" id="PF14087">
    <property type="entry name" value="DUF4267"/>
    <property type="match status" value="1"/>
</dbReference>
<dbReference type="EMBL" id="JAQQWL010000002">
    <property type="protein sequence ID" value="KAK8086522.1"/>
    <property type="molecule type" value="Genomic_DNA"/>
</dbReference>
<reference evidence="1 2" key="1">
    <citation type="submission" date="2023-01" db="EMBL/GenBank/DDBJ databases">
        <title>Analysis of 21 Apiospora genomes using comparative genomics revels a genus with tremendous synthesis potential of carbohydrate active enzymes and secondary metabolites.</title>
        <authorList>
            <person name="Sorensen T."/>
        </authorList>
    </citation>
    <scope>NUCLEOTIDE SEQUENCE [LARGE SCALE GENOMIC DNA]</scope>
    <source>
        <strain evidence="1 2">CBS 135458</strain>
    </source>
</reference>
<sequence length="145" mass="15413">MASSFSPTSSSLLPNTAVAFSLMLSATGISQFVRPGSALELWRFPSPSESSAGPDATTTTAIQRVLVHGLIRREAVRNVALGLVGLATWYRGDRKLLGWVTLCGCLTAFSDGLISRAVIGGEELRHWSFLPFMLGTAVSLLGWSG</sequence>
<evidence type="ECO:0000313" key="2">
    <source>
        <dbReference type="Proteomes" id="UP001480595"/>
    </source>
</evidence>
<protein>
    <recommendedName>
        <fullName evidence="3">Integral membrane protein</fullName>
    </recommendedName>
</protein>
<dbReference type="InterPro" id="IPR025363">
    <property type="entry name" value="DUF4267"/>
</dbReference>
<gene>
    <name evidence="1" type="ORF">PG994_001496</name>
</gene>
<keyword evidence="2" id="KW-1185">Reference proteome</keyword>